<evidence type="ECO:0000313" key="7">
    <source>
        <dbReference type="EMBL" id="CRI49839.1"/>
    </source>
</evidence>
<dbReference type="InterPro" id="IPR009019">
    <property type="entry name" value="KH_sf_prok-type"/>
</dbReference>
<keyword evidence="1 3" id="KW-0963">Cytoplasm</keyword>
<dbReference type="EMBL" id="LN847008">
    <property type="protein sequence ID" value="CRI41947.1"/>
    <property type="molecule type" value="Genomic_DNA"/>
</dbReference>
<comment type="function">
    <text evidence="3">A probable RNA-binding protein.</text>
</comment>
<dbReference type="EMBL" id="LN847246">
    <property type="protein sequence ID" value="CRI52097.1"/>
    <property type="molecule type" value="Genomic_DNA"/>
</dbReference>
<dbReference type="SUPFAM" id="SSF54814">
    <property type="entry name" value="Prokaryotic type KH domain (KH-domain type II)"/>
    <property type="match status" value="1"/>
</dbReference>
<evidence type="ECO:0000256" key="1">
    <source>
        <dbReference type="ARBA" id="ARBA00022490"/>
    </source>
</evidence>
<evidence type="ECO:0000313" key="6">
    <source>
        <dbReference type="EMBL" id="CRI47562.1"/>
    </source>
</evidence>
<dbReference type="EMBL" id="LN847006">
    <property type="protein sequence ID" value="CRI40819.1"/>
    <property type="molecule type" value="Genomic_DNA"/>
</dbReference>
<protein>
    <recommendedName>
        <fullName evidence="3">RNA-binding protein KhpA</fullName>
    </recommendedName>
    <alternativeName>
        <fullName evidence="3">KH-domain protein A</fullName>
    </alternativeName>
</protein>
<dbReference type="EMBL" id="LN847237">
    <property type="protein sequence ID" value="CRI47562.1"/>
    <property type="molecule type" value="Genomic_DNA"/>
</dbReference>
<gene>
    <name evidence="3" type="primary">khpA</name>
    <name evidence="5" type="ORF">BN1224_GiD_A_09480</name>
    <name evidence="6" type="ORF">BN1224_Panola_L_00660</name>
    <name evidence="7" type="ORF">BN1224_U1271_C_07790</name>
    <name evidence="8" type="ORF">BN1224_UZG1_B_02460</name>
    <name evidence="4" type="ORF">CWL029c_F_00660</name>
</gene>
<evidence type="ECO:0000313" key="5">
    <source>
        <dbReference type="EMBL" id="CRI41947.1"/>
    </source>
</evidence>
<reference evidence="5" key="1">
    <citation type="submission" date="2015-05" db="EMBL/GenBank/DDBJ databases">
        <authorList>
            <person name="Rattei Thomas"/>
        </authorList>
    </citation>
    <scope>NUCLEOTIDE SEQUENCE</scope>
    <source>
        <strain evidence="4">CWL029c</strain>
        <strain evidence="5">GiD</strain>
        <strain evidence="6">Panola</strain>
        <strain evidence="7">U1271</strain>
        <strain evidence="8">UZG1</strain>
    </source>
</reference>
<sequence>MVNDSQLSREASAFRLDIDFFILNIYPFFRNFKNIELCFFLSISQFNLDFMEEFVAYIVKNLVTNPEAVEIRSIEDEDNESIKLEIRVAAEDIGKIIGRRGNTIHALRTILRRVCSRLKKKVQIDLVQPENGTDVIADQDYICDNDSSNSTEDTFGESDTCCSGHCHYDEDLNQEEQEEGNMHHSCECSNHH</sequence>
<organism evidence="5">
    <name type="scientific">Chlamydia pneumoniae</name>
    <name type="common">Chlamydophila pneumoniae</name>
    <dbReference type="NCBI Taxonomy" id="83558"/>
    <lineage>
        <taxon>Bacteria</taxon>
        <taxon>Pseudomonadati</taxon>
        <taxon>Chlamydiota</taxon>
        <taxon>Chlamydiia</taxon>
        <taxon>Chlamydiales</taxon>
        <taxon>Chlamydiaceae</taxon>
        <taxon>Chlamydia/Chlamydophila group</taxon>
        <taxon>Chlamydia</taxon>
    </lineage>
</organism>
<dbReference type="GO" id="GO:0003723">
    <property type="term" value="F:RNA binding"/>
    <property type="evidence" value="ECO:0007669"/>
    <property type="project" value="UniProtKB-UniRule"/>
</dbReference>
<dbReference type="InterPro" id="IPR015946">
    <property type="entry name" value="KH_dom-like_a/b"/>
</dbReference>
<dbReference type="AlphaFoldDB" id="A0A0F7X032"/>
<evidence type="ECO:0000256" key="3">
    <source>
        <dbReference type="HAMAP-Rule" id="MF_00088"/>
    </source>
</evidence>
<dbReference type="PATRIC" id="fig|83558.13.peg.956"/>
<dbReference type="Gene3D" id="3.30.300.20">
    <property type="match status" value="1"/>
</dbReference>
<dbReference type="PROSITE" id="PS50084">
    <property type="entry name" value="KH_TYPE_1"/>
    <property type="match status" value="1"/>
</dbReference>
<evidence type="ECO:0000313" key="4">
    <source>
        <dbReference type="EMBL" id="CRI40819.1"/>
    </source>
</evidence>
<dbReference type="PANTHER" id="PTHR34654">
    <property type="entry name" value="UPF0109 PROTEIN SCO5592"/>
    <property type="match status" value="1"/>
</dbReference>
<evidence type="ECO:0000256" key="2">
    <source>
        <dbReference type="ARBA" id="ARBA00022884"/>
    </source>
</evidence>
<dbReference type="PANTHER" id="PTHR34654:SF1">
    <property type="entry name" value="RNA-BINDING PROTEIN KHPA"/>
    <property type="match status" value="1"/>
</dbReference>
<keyword evidence="2 3" id="KW-0694">RNA-binding</keyword>
<accession>A0A0F7X032</accession>
<dbReference type="CDD" id="cd22533">
    <property type="entry name" value="KH-II_YlqC-like"/>
    <property type="match status" value="1"/>
</dbReference>
<dbReference type="GO" id="GO:0005737">
    <property type="term" value="C:cytoplasm"/>
    <property type="evidence" value="ECO:0007669"/>
    <property type="project" value="UniProtKB-SubCell"/>
</dbReference>
<comment type="similarity">
    <text evidence="3">Belongs to the KhpA RNA-binding protein family.</text>
</comment>
<evidence type="ECO:0000313" key="8">
    <source>
        <dbReference type="EMBL" id="CRI52097.1"/>
    </source>
</evidence>
<dbReference type="HAMAP" id="MF_00088">
    <property type="entry name" value="KhpA"/>
    <property type="match status" value="1"/>
</dbReference>
<dbReference type="Pfam" id="PF13083">
    <property type="entry name" value="KH_KhpA-B"/>
    <property type="match status" value="1"/>
</dbReference>
<dbReference type="InterPro" id="IPR020627">
    <property type="entry name" value="KhpA"/>
</dbReference>
<name>A0A0F7X032_CHLPN</name>
<dbReference type="EMBL" id="LN847244">
    <property type="protein sequence ID" value="CRI49839.1"/>
    <property type="molecule type" value="Genomic_DNA"/>
</dbReference>
<proteinExistence type="inferred from homology"/>
<comment type="subcellular location">
    <subcellularLocation>
        <location evidence="3">Cytoplasm</location>
    </subcellularLocation>
</comment>